<dbReference type="Proteomes" id="UP000228947">
    <property type="component" value="Unassembled WGS sequence"/>
</dbReference>
<organism evidence="5 6">
    <name type="scientific">Candidatus Thermofonsia Clade 1 bacterium</name>
    <dbReference type="NCBI Taxonomy" id="2364210"/>
    <lineage>
        <taxon>Bacteria</taxon>
        <taxon>Bacillati</taxon>
        <taxon>Chloroflexota</taxon>
        <taxon>Candidatus Thermofontia</taxon>
        <taxon>Candidatus Thermofonsia Clade 1</taxon>
    </lineage>
</organism>
<evidence type="ECO:0000313" key="6">
    <source>
        <dbReference type="Proteomes" id="UP000228947"/>
    </source>
</evidence>
<dbReference type="GO" id="GO:0070930">
    <property type="term" value="P:trans-translation-dependent protein tagging"/>
    <property type="evidence" value="ECO:0007669"/>
    <property type="project" value="TreeGrafter"/>
</dbReference>
<dbReference type="Proteomes" id="UP000229681">
    <property type="component" value="Unassembled WGS sequence"/>
</dbReference>
<dbReference type="GO" id="GO:0003723">
    <property type="term" value="F:RNA binding"/>
    <property type="evidence" value="ECO:0007669"/>
    <property type="project" value="UniProtKB-UniRule"/>
</dbReference>
<evidence type="ECO:0000313" key="7">
    <source>
        <dbReference type="Proteomes" id="UP000229681"/>
    </source>
</evidence>
<dbReference type="AlphaFoldDB" id="A0A2M8PZV2"/>
<sequence length="166" mass="19323">MAKAAKAPKAAKEQNDFVIIATNKKASHNYNLIERYEAGLVLIGSEIKSIRKREVNLSDGYVEERSGELWLLNVHIPEYAQAHRFGHEPRRPRKLLLHRKEIAHLIGKLRERGYTIVPTRLYLKHGRAKVEIAVAKGKKEYDKRHEIAKRDADLEIRRRLKEGRFD</sequence>
<keyword evidence="1 3" id="KW-0963">Cytoplasm</keyword>
<dbReference type="EMBL" id="PGTM01000033">
    <property type="protein sequence ID" value="PJF36755.1"/>
    <property type="molecule type" value="Genomic_DNA"/>
</dbReference>
<keyword evidence="2 3" id="KW-0694">RNA-binding</keyword>
<dbReference type="PROSITE" id="PS01317">
    <property type="entry name" value="SSRP"/>
    <property type="match status" value="1"/>
</dbReference>
<dbReference type="GO" id="GO:0005829">
    <property type="term" value="C:cytosol"/>
    <property type="evidence" value="ECO:0007669"/>
    <property type="project" value="TreeGrafter"/>
</dbReference>
<dbReference type="PANTHER" id="PTHR30308:SF2">
    <property type="entry name" value="SSRA-BINDING PROTEIN"/>
    <property type="match status" value="1"/>
</dbReference>
<evidence type="ECO:0000313" key="5">
    <source>
        <dbReference type="EMBL" id="PJF43071.1"/>
    </source>
</evidence>
<dbReference type="SUPFAM" id="SSF74982">
    <property type="entry name" value="Small protein B (SmpB)"/>
    <property type="match status" value="1"/>
</dbReference>
<evidence type="ECO:0000256" key="3">
    <source>
        <dbReference type="HAMAP-Rule" id="MF_00023"/>
    </source>
</evidence>
<dbReference type="InterPro" id="IPR023620">
    <property type="entry name" value="SmpB"/>
</dbReference>
<dbReference type="HAMAP" id="MF_00023">
    <property type="entry name" value="SmpB"/>
    <property type="match status" value="1"/>
</dbReference>
<dbReference type="Gene3D" id="2.40.280.10">
    <property type="match status" value="1"/>
</dbReference>
<name>A0A2M8PZV2_9CHLR</name>
<dbReference type="NCBIfam" id="TIGR00086">
    <property type="entry name" value="smpB"/>
    <property type="match status" value="1"/>
</dbReference>
<accession>A0A2M8PZV2</accession>
<proteinExistence type="inferred from homology"/>
<evidence type="ECO:0000256" key="1">
    <source>
        <dbReference type="ARBA" id="ARBA00022490"/>
    </source>
</evidence>
<protein>
    <recommendedName>
        <fullName evidence="3">SsrA-binding protein</fullName>
    </recommendedName>
    <alternativeName>
        <fullName evidence="3">Small protein B</fullName>
    </alternativeName>
</protein>
<dbReference type="NCBIfam" id="NF003843">
    <property type="entry name" value="PRK05422.1"/>
    <property type="match status" value="1"/>
</dbReference>
<comment type="similarity">
    <text evidence="3">Belongs to the SmpB family.</text>
</comment>
<dbReference type="GO" id="GO:0070929">
    <property type="term" value="P:trans-translation"/>
    <property type="evidence" value="ECO:0007669"/>
    <property type="project" value="UniProtKB-UniRule"/>
</dbReference>
<dbReference type="InterPro" id="IPR000037">
    <property type="entry name" value="SsrA-bd_prot"/>
</dbReference>
<gene>
    <name evidence="3" type="primary">smpB</name>
    <name evidence="4" type="ORF">CUN49_03870</name>
    <name evidence="5" type="ORF">CUN50_01405</name>
</gene>
<comment type="subcellular location">
    <subcellularLocation>
        <location evidence="3">Cytoplasm</location>
    </subcellularLocation>
    <text evidence="3">The tmRNA-SmpB complex associates with stalled 70S ribosomes.</text>
</comment>
<dbReference type="PANTHER" id="PTHR30308">
    <property type="entry name" value="TMRNA-BINDING COMPONENT OF TRANS-TRANSLATION TAGGING COMPLEX"/>
    <property type="match status" value="1"/>
</dbReference>
<evidence type="ECO:0000313" key="4">
    <source>
        <dbReference type="EMBL" id="PJF36755.1"/>
    </source>
</evidence>
<evidence type="ECO:0000256" key="2">
    <source>
        <dbReference type="ARBA" id="ARBA00022884"/>
    </source>
</evidence>
<accession>A0A2M8PGT7</accession>
<dbReference type="Pfam" id="PF01668">
    <property type="entry name" value="SmpB"/>
    <property type="match status" value="1"/>
</dbReference>
<comment type="function">
    <text evidence="3">Required for rescue of stalled ribosomes mediated by trans-translation. Binds to transfer-messenger RNA (tmRNA), required for stable association of tmRNA with ribosomes. tmRNA and SmpB together mimic tRNA shape, replacing the anticodon stem-loop with SmpB. tmRNA is encoded by the ssrA gene; the 2 termini fold to resemble tRNA(Ala) and it encodes a 'tag peptide', a short internal open reading frame. During trans-translation Ala-aminoacylated tmRNA acts like a tRNA, entering the A-site of stalled ribosomes, displacing the stalled mRNA. The ribosome then switches to translate the ORF on the tmRNA; the nascent peptide is terminated with the 'tag peptide' encoded by the tmRNA and targeted for degradation. The ribosome is freed to recommence translation, which seems to be the essential function of trans-translation.</text>
</comment>
<dbReference type="EMBL" id="PGTL01000004">
    <property type="protein sequence ID" value="PJF43071.1"/>
    <property type="molecule type" value="Genomic_DNA"/>
</dbReference>
<dbReference type="CDD" id="cd09294">
    <property type="entry name" value="SmpB"/>
    <property type="match status" value="1"/>
</dbReference>
<reference evidence="6 7" key="1">
    <citation type="submission" date="2017-11" db="EMBL/GenBank/DDBJ databases">
        <title>Evolution of Phototrophy in the Chloroflexi Phylum Driven by Horizontal Gene Transfer.</title>
        <authorList>
            <person name="Ward L.M."/>
            <person name="Hemp J."/>
            <person name="Shih P.M."/>
            <person name="Mcglynn S.E."/>
            <person name="Fischer W."/>
        </authorList>
    </citation>
    <scope>NUCLEOTIDE SEQUENCE [LARGE SCALE GENOMIC DNA]</scope>
    <source>
        <strain evidence="5">CP1_1M</strain>
        <strain evidence="4">JP3_13</strain>
    </source>
</reference>
<dbReference type="InterPro" id="IPR020081">
    <property type="entry name" value="SsrA-bd_prot_CS"/>
</dbReference>
<comment type="caution">
    <text evidence="5">The sequence shown here is derived from an EMBL/GenBank/DDBJ whole genome shotgun (WGS) entry which is preliminary data.</text>
</comment>